<feature type="compositionally biased region" description="Basic and acidic residues" evidence="1">
    <location>
        <begin position="280"/>
        <end position="292"/>
    </location>
</feature>
<evidence type="ECO:0000259" key="2">
    <source>
        <dbReference type="Pfam" id="PF25540"/>
    </source>
</evidence>
<dbReference type="InterPro" id="IPR057683">
    <property type="entry name" value="DUF7923"/>
</dbReference>
<dbReference type="PANTHER" id="PTHR37543:SF1">
    <property type="entry name" value="CCCH ZINC FINGER DNA BINDING PROTEIN (AFU_ORTHOLOGUE AFUA_5G12760)"/>
    <property type="match status" value="1"/>
</dbReference>
<feature type="region of interest" description="Disordered" evidence="1">
    <location>
        <begin position="275"/>
        <end position="302"/>
    </location>
</feature>
<dbReference type="STRING" id="106004.A0A1Y2FU86"/>
<dbReference type="Proteomes" id="UP000193467">
    <property type="component" value="Unassembled WGS sequence"/>
</dbReference>
<dbReference type="Pfam" id="PF25540">
    <property type="entry name" value="DUF7923"/>
    <property type="match status" value="1"/>
</dbReference>
<dbReference type="EMBL" id="MCGR01000014">
    <property type="protein sequence ID" value="ORY86756.1"/>
    <property type="molecule type" value="Genomic_DNA"/>
</dbReference>
<proteinExistence type="predicted"/>
<organism evidence="3 4">
    <name type="scientific">Leucosporidium creatinivorum</name>
    <dbReference type="NCBI Taxonomy" id="106004"/>
    <lineage>
        <taxon>Eukaryota</taxon>
        <taxon>Fungi</taxon>
        <taxon>Dikarya</taxon>
        <taxon>Basidiomycota</taxon>
        <taxon>Pucciniomycotina</taxon>
        <taxon>Microbotryomycetes</taxon>
        <taxon>Leucosporidiales</taxon>
        <taxon>Leucosporidium</taxon>
    </lineage>
</organism>
<name>A0A1Y2FU86_9BASI</name>
<reference evidence="3 4" key="1">
    <citation type="submission" date="2016-07" db="EMBL/GenBank/DDBJ databases">
        <title>Pervasive Adenine N6-methylation of Active Genes in Fungi.</title>
        <authorList>
            <consortium name="DOE Joint Genome Institute"/>
            <person name="Mondo S.J."/>
            <person name="Dannebaum R.O."/>
            <person name="Kuo R.C."/>
            <person name="Labutti K."/>
            <person name="Haridas S."/>
            <person name="Kuo A."/>
            <person name="Salamov A."/>
            <person name="Ahrendt S.R."/>
            <person name="Lipzen A."/>
            <person name="Sullivan W."/>
            <person name="Andreopoulos W.B."/>
            <person name="Clum A."/>
            <person name="Lindquist E."/>
            <person name="Daum C."/>
            <person name="Ramamoorthy G.K."/>
            <person name="Gryganskyi A."/>
            <person name="Culley D."/>
            <person name="Magnuson J.K."/>
            <person name="James T.Y."/>
            <person name="O'Malley M.A."/>
            <person name="Stajich J.E."/>
            <person name="Spatafora J.W."/>
            <person name="Visel A."/>
            <person name="Grigoriev I.V."/>
        </authorList>
    </citation>
    <scope>NUCLEOTIDE SEQUENCE [LARGE SCALE GENOMIC DNA]</scope>
    <source>
        <strain evidence="3 4">62-1032</strain>
    </source>
</reference>
<evidence type="ECO:0000313" key="4">
    <source>
        <dbReference type="Proteomes" id="UP000193467"/>
    </source>
</evidence>
<feature type="domain" description="DUF7923" evidence="2">
    <location>
        <begin position="67"/>
        <end position="227"/>
    </location>
</feature>
<evidence type="ECO:0000256" key="1">
    <source>
        <dbReference type="SAM" id="MobiDB-lite"/>
    </source>
</evidence>
<feature type="region of interest" description="Disordered" evidence="1">
    <location>
        <begin position="1"/>
        <end position="61"/>
    </location>
</feature>
<dbReference type="OrthoDB" id="2270193at2759"/>
<evidence type="ECO:0000313" key="3">
    <source>
        <dbReference type="EMBL" id="ORY86756.1"/>
    </source>
</evidence>
<feature type="compositionally biased region" description="Polar residues" evidence="1">
    <location>
        <begin position="28"/>
        <end position="37"/>
    </location>
</feature>
<gene>
    <name evidence="3" type="ORF">BCR35DRAFT_330636</name>
</gene>
<dbReference type="PANTHER" id="PTHR37543">
    <property type="entry name" value="CCCH ZINC FINGER DNA BINDING PROTEIN (AFU_ORTHOLOGUE AFUA_5G12760)"/>
    <property type="match status" value="1"/>
</dbReference>
<keyword evidence="4" id="KW-1185">Reference proteome</keyword>
<protein>
    <recommendedName>
        <fullName evidence="2">DUF7923 domain-containing protein</fullName>
    </recommendedName>
</protein>
<dbReference type="InParanoid" id="A0A1Y2FU86"/>
<sequence>MATAPDIQAEHQASTTESTGYPFPSEPAQLQPSSSPAFTPLLTPSAGVVQPTTPGSVIPPSTRGKARPLYISILLDGDADLFQYSLYGRKSSGGKDAAHRLLNQVREFVVEREGGSDPLCLPKVLAKVFMNQRGLAQYLLKQRAISSPSDLTAFIHGFNNSGLAFSIIDTGEAEQSADQAIKLHFDHLIAASDYLFLGGLHSPTNARLLLTYHPLLRDKVILLQASAKNRKDPAYHAVKGSERKPLEVVVSEELFAEDTKGAAVAMDAFYADWEEEEEKEHELDQKDKDSARGRLQRSVSAKSALAPILDTSPVGANTELLG</sequence>
<dbReference type="AlphaFoldDB" id="A0A1Y2FU86"/>
<accession>A0A1Y2FU86</accession>
<comment type="caution">
    <text evidence="3">The sequence shown here is derived from an EMBL/GenBank/DDBJ whole genome shotgun (WGS) entry which is preliminary data.</text>
</comment>